<dbReference type="EMBL" id="JACVFC010000003">
    <property type="protein sequence ID" value="MBC9932774.1"/>
    <property type="molecule type" value="Genomic_DNA"/>
</dbReference>
<evidence type="ECO:0000313" key="1">
    <source>
        <dbReference type="EMBL" id="MBC9932774.1"/>
    </source>
</evidence>
<dbReference type="Proteomes" id="UP000659124">
    <property type="component" value="Unassembled WGS sequence"/>
</dbReference>
<proteinExistence type="predicted"/>
<gene>
    <name evidence="1" type="ORF">ICL07_20475</name>
</gene>
<organism evidence="1 2">
    <name type="scientific">Chitinophaga qingshengii</name>
    <dbReference type="NCBI Taxonomy" id="1569794"/>
    <lineage>
        <taxon>Bacteria</taxon>
        <taxon>Pseudomonadati</taxon>
        <taxon>Bacteroidota</taxon>
        <taxon>Chitinophagia</taxon>
        <taxon>Chitinophagales</taxon>
        <taxon>Chitinophagaceae</taxon>
        <taxon>Chitinophaga</taxon>
    </lineage>
</organism>
<accession>A0ABR7TTN9</accession>
<protein>
    <recommendedName>
        <fullName evidence="3">RHS repeat-associated core domain-containing protein</fullName>
    </recommendedName>
</protein>
<dbReference type="RefSeq" id="WP_188089910.1">
    <property type="nucleotide sequence ID" value="NZ_JACVFC010000003.1"/>
</dbReference>
<evidence type="ECO:0008006" key="3">
    <source>
        <dbReference type="Google" id="ProtNLM"/>
    </source>
</evidence>
<evidence type="ECO:0000313" key="2">
    <source>
        <dbReference type="Proteomes" id="UP000659124"/>
    </source>
</evidence>
<comment type="caution">
    <text evidence="1">The sequence shown here is derived from an EMBL/GenBank/DDBJ whole genome shotgun (WGS) entry which is preliminary data.</text>
</comment>
<keyword evidence="2" id="KW-1185">Reference proteome</keyword>
<name>A0ABR7TTN9_9BACT</name>
<reference evidence="1 2" key="1">
    <citation type="submission" date="2020-09" db="EMBL/GenBank/DDBJ databases">
        <title>Genome sequences of type strains of Chitinophaga qingshengii and Chitinophaga varians.</title>
        <authorList>
            <person name="Kittiwongwattana C."/>
        </authorList>
    </citation>
    <scope>NUCLEOTIDE SEQUENCE [LARGE SCALE GENOMIC DNA]</scope>
    <source>
        <strain evidence="1 2">JCM 30026</strain>
    </source>
</reference>
<sequence>MQKICLLVVAVLTLSFRMDPPYISKITTTSDGLTDTVVFTYNSNKTLHKIVQAYGLPNGGLKYYVFFPVYEKGRLSKLLFSKDPMATTGDISAVYVYENNRIRKIRYYHGNATKPYNTDSLIYNAENKIAGVYVLVGSIIRERHVYSWRNGNVVKYERYSDNGTGVANLLRETTTWGYDDKPNVCGNVKDFSYIQRAMGINNMSSNNPVSYHSIYDSGEQDTVGGQQEYNAQGHMIKSATETSTSIFEYQQ</sequence>